<dbReference type="PANTHER" id="PTHR10996:SF178">
    <property type="entry name" value="2-HYDROXYACID DEHYDROGENASE YGL185C-RELATED"/>
    <property type="match status" value="1"/>
</dbReference>
<feature type="domain" description="D-isomer specific 2-hydroxyacid dehydrogenase NAD-binding" evidence="6">
    <location>
        <begin position="111"/>
        <end position="288"/>
    </location>
</feature>
<dbReference type="CDD" id="cd05301">
    <property type="entry name" value="GDH"/>
    <property type="match status" value="1"/>
</dbReference>
<organism evidence="7 8">
    <name type="scientific">Terriglobus roseus</name>
    <dbReference type="NCBI Taxonomy" id="392734"/>
    <lineage>
        <taxon>Bacteria</taxon>
        <taxon>Pseudomonadati</taxon>
        <taxon>Acidobacteriota</taxon>
        <taxon>Terriglobia</taxon>
        <taxon>Terriglobales</taxon>
        <taxon>Acidobacteriaceae</taxon>
        <taxon>Terriglobus</taxon>
    </lineage>
</organism>
<dbReference type="RefSeq" id="WP_083343739.1">
    <property type="nucleotide sequence ID" value="NZ_LT629690.1"/>
</dbReference>
<evidence type="ECO:0000313" key="7">
    <source>
        <dbReference type="EMBL" id="SDE80539.1"/>
    </source>
</evidence>
<evidence type="ECO:0000256" key="4">
    <source>
        <dbReference type="RuleBase" id="RU003719"/>
    </source>
</evidence>
<evidence type="ECO:0000259" key="5">
    <source>
        <dbReference type="Pfam" id="PF00389"/>
    </source>
</evidence>
<dbReference type="Proteomes" id="UP000182427">
    <property type="component" value="Chromosome I"/>
</dbReference>
<sequence>MTRAKAFLIRPLPATVEAAIATHFDVVRAEGDRILSAAEVLEGARGCRVVFVSAMQPMGREVIAALQPELKAVGTVSVGYNHIDLEACREYGVSVFYSPGVLSDACADLAVMLVLNAARRGHEAEALVRSGKWPGYSNVQLLGIGLTGRRAGILGMGRIGQAIAARLRGFGTEIHYHNRRQLSAAEELGATYHASAEELLRVSDFLVLCAPGTPELHRFLNRERIAVLPENAVVVNVSRGDTVDDDALIEALKSGRVFAAGLDVYANEPALDPRYIELENVFLTPHIASATTDTRHAMGMLVLNGILAHDAGEAPENQLC</sequence>
<evidence type="ECO:0000256" key="3">
    <source>
        <dbReference type="ARBA" id="ARBA00023027"/>
    </source>
</evidence>
<dbReference type="Pfam" id="PF00389">
    <property type="entry name" value="2-Hacid_dh"/>
    <property type="match status" value="1"/>
</dbReference>
<dbReference type="InterPro" id="IPR006139">
    <property type="entry name" value="D-isomer_2_OHA_DH_cat_dom"/>
</dbReference>
<dbReference type="AlphaFoldDB" id="A0A1G7FXC9"/>
<reference evidence="7 8" key="1">
    <citation type="submission" date="2016-10" db="EMBL/GenBank/DDBJ databases">
        <authorList>
            <person name="de Groot N.N."/>
        </authorList>
    </citation>
    <scope>NUCLEOTIDE SEQUENCE [LARGE SCALE GENOMIC DNA]</scope>
    <source>
        <strain evidence="7 8">GAS232</strain>
    </source>
</reference>
<evidence type="ECO:0000256" key="2">
    <source>
        <dbReference type="ARBA" id="ARBA00023002"/>
    </source>
</evidence>
<dbReference type="FunFam" id="3.40.50.720:FF:000203">
    <property type="entry name" value="D-3-phosphoglycerate dehydrogenase (SerA)"/>
    <property type="match status" value="1"/>
</dbReference>
<comment type="similarity">
    <text evidence="1 4">Belongs to the D-isomer specific 2-hydroxyacid dehydrogenase family.</text>
</comment>
<dbReference type="InterPro" id="IPR029752">
    <property type="entry name" value="D-isomer_DH_CS1"/>
</dbReference>
<keyword evidence="3" id="KW-0520">NAD</keyword>
<name>A0A1G7FXC9_9BACT</name>
<dbReference type="GO" id="GO:0016618">
    <property type="term" value="F:hydroxypyruvate reductase [NAD(P)H] activity"/>
    <property type="evidence" value="ECO:0007669"/>
    <property type="project" value="TreeGrafter"/>
</dbReference>
<proteinExistence type="inferred from homology"/>
<dbReference type="PANTHER" id="PTHR10996">
    <property type="entry name" value="2-HYDROXYACID DEHYDROGENASE-RELATED"/>
    <property type="match status" value="1"/>
</dbReference>
<dbReference type="Gene3D" id="3.40.50.720">
    <property type="entry name" value="NAD(P)-binding Rossmann-like Domain"/>
    <property type="match status" value="2"/>
</dbReference>
<dbReference type="InterPro" id="IPR006140">
    <property type="entry name" value="D-isomer_DH_NAD-bd"/>
</dbReference>
<dbReference type="SUPFAM" id="SSF51735">
    <property type="entry name" value="NAD(P)-binding Rossmann-fold domains"/>
    <property type="match status" value="1"/>
</dbReference>
<accession>A0A1G7FXC9</accession>
<evidence type="ECO:0000259" key="6">
    <source>
        <dbReference type="Pfam" id="PF02826"/>
    </source>
</evidence>
<dbReference type="EMBL" id="LT629690">
    <property type="protein sequence ID" value="SDE80539.1"/>
    <property type="molecule type" value="Genomic_DNA"/>
</dbReference>
<evidence type="ECO:0000313" key="8">
    <source>
        <dbReference type="Proteomes" id="UP000182427"/>
    </source>
</evidence>
<dbReference type="Pfam" id="PF02826">
    <property type="entry name" value="2-Hacid_dh_C"/>
    <property type="match status" value="1"/>
</dbReference>
<dbReference type="PROSITE" id="PS00065">
    <property type="entry name" value="D_2_HYDROXYACID_DH_1"/>
    <property type="match status" value="1"/>
</dbReference>
<dbReference type="GO" id="GO:0005829">
    <property type="term" value="C:cytosol"/>
    <property type="evidence" value="ECO:0007669"/>
    <property type="project" value="TreeGrafter"/>
</dbReference>
<evidence type="ECO:0000256" key="1">
    <source>
        <dbReference type="ARBA" id="ARBA00005854"/>
    </source>
</evidence>
<keyword evidence="2 4" id="KW-0560">Oxidoreductase</keyword>
<gene>
    <name evidence="7" type="ORF">SAMN05444167_0483</name>
</gene>
<dbReference type="SUPFAM" id="SSF52283">
    <property type="entry name" value="Formate/glycerate dehydrogenase catalytic domain-like"/>
    <property type="match status" value="1"/>
</dbReference>
<protein>
    <submittedName>
        <fullName evidence="7">Glyoxylate reductase</fullName>
    </submittedName>
</protein>
<feature type="domain" description="D-isomer specific 2-hydroxyacid dehydrogenase catalytic" evidence="5">
    <location>
        <begin position="34"/>
        <end position="318"/>
    </location>
</feature>
<dbReference type="InterPro" id="IPR050223">
    <property type="entry name" value="D-isomer_2-hydroxyacid_DH"/>
</dbReference>
<dbReference type="GO" id="GO:0051287">
    <property type="term" value="F:NAD binding"/>
    <property type="evidence" value="ECO:0007669"/>
    <property type="project" value="InterPro"/>
</dbReference>
<dbReference type="InterPro" id="IPR036291">
    <property type="entry name" value="NAD(P)-bd_dom_sf"/>
</dbReference>
<keyword evidence="8" id="KW-1185">Reference proteome</keyword>
<dbReference type="GO" id="GO:0030267">
    <property type="term" value="F:glyoxylate reductase (NADPH) activity"/>
    <property type="evidence" value="ECO:0007669"/>
    <property type="project" value="TreeGrafter"/>
</dbReference>